<accession>A0A229FRH2</accession>
<keyword evidence="7" id="KW-1185">Reference proteome</keyword>
<protein>
    <recommendedName>
        <fullName evidence="5">Inner membrane-spanning protein YciB</fullName>
    </recommendedName>
</protein>
<dbReference type="OrthoDB" id="9788219at2"/>
<comment type="similarity">
    <text evidence="5">Belongs to the YciB family.</text>
</comment>
<dbReference type="NCBIfam" id="TIGR00997">
    <property type="entry name" value="ispZ"/>
    <property type="match status" value="1"/>
</dbReference>
<dbReference type="Proteomes" id="UP000215188">
    <property type="component" value="Unassembled WGS sequence"/>
</dbReference>
<dbReference type="PANTHER" id="PTHR36917">
    <property type="entry name" value="INTRACELLULAR SEPTATION PROTEIN A-RELATED"/>
    <property type="match status" value="1"/>
</dbReference>
<evidence type="ECO:0000256" key="3">
    <source>
        <dbReference type="ARBA" id="ARBA00022989"/>
    </source>
</evidence>
<dbReference type="EMBL" id="NJGG01000003">
    <property type="protein sequence ID" value="OXL14627.1"/>
    <property type="molecule type" value="Genomic_DNA"/>
</dbReference>
<keyword evidence="1 5" id="KW-1003">Cell membrane</keyword>
<sequence length="182" mass="21111">MKFLFDLLPVILFFVAFKMADIYVATAVAIIATIAQIGWLGLKYRKVEPMQWASLGLIVVFGGLTIGLQDKTFIQWKPTILYWLFAVGLWASVTFWNKNLIQMAMGKQIRFKPEAEKQLWPQLNLAWSLFFLFMGLLNLYVAYQFDEDTWVNFKLFGGMGLLFAFVVAQGFWLNKFIDHEEV</sequence>
<evidence type="ECO:0000313" key="6">
    <source>
        <dbReference type="EMBL" id="OXL14627.1"/>
    </source>
</evidence>
<organism evidence="6 7">
    <name type="scientific">Polynucleobacter cosmopolitanus</name>
    <dbReference type="NCBI Taxonomy" id="351345"/>
    <lineage>
        <taxon>Bacteria</taxon>
        <taxon>Pseudomonadati</taxon>
        <taxon>Pseudomonadota</taxon>
        <taxon>Betaproteobacteria</taxon>
        <taxon>Burkholderiales</taxon>
        <taxon>Burkholderiaceae</taxon>
        <taxon>Polynucleobacter</taxon>
    </lineage>
</organism>
<feature type="transmembrane region" description="Helical" evidence="5">
    <location>
        <begin position="80"/>
        <end position="101"/>
    </location>
</feature>
<dbReference type="AlphaFoldDB" id="A0A229FRH2"/>
<keyword evidence="3 5" id="KW-1133">Transmembrane helix</keyword>
<dbReference type="InterPro" id="IPR006008">
    <property type="entry name" value="YciB"/>
</dbReference>
<comment type="subcellular location">
    <subcellularLocation>
        <location evidence="5">Cell inner membrane</location>
        <topology evidence="5">Multi-pass membrane protein</topology>
    </subcellularLocation>
</comment>
<keyword evidence="5" id="KW-0997">Cell inner membrane</keyword>
<dbReference type="GO" id="GO:0005886">
    <property type="term" value="C:plasma membrane"/>
    <property type="evidence" value="ECO:0007669"/>
    <property type="project" value="UniProtKB-SubCell"/>
</dbReference>
<reference evidence="6 7" key="1">
    <citation type="submission" date="2017-06" db="EMBL/GenBank/DDBJ databases">
        <title>Reclassification of a Polynucleobacter cosmopolitanus strain isolated from tropical Lake Victoria as Polynucleobacter victoriensis comb. nov.</title>
        <authorList>
            <person name="Hahn M.W."/>
        </authorList>
    </citation>
    <scope>NUCLEOTIDE SEQUENCE [LARGE SCALE GENOMIC DNA]</scope>
    <source>
        <strain evidence="6 7">MWH-MoIso2</strain>
    </source>
</reference>
<dbReference type="NCBIfam" id="NF001325">
    <property type="entry name" value="PRK00259.1-3"/>
    <property type="match status" value="1"/>
</dbReference>
<feature type="transmembrane region" description="Helical" evidence="5">
    <location>
        <begin position="122"/>
        <end position="143"/>
    </location>
</feature>
<evidence type="ECO:0000256" key="4">
    <source>
        <dbReference type="ARBA" id="ARBA00023136"/>
    </source>
</evidence>
<keyword evidence="2 5" id="KW-0812">Transmembrane</keyword>
<evidence type="ECO:0000256" key="1">
    <source>
        <dbReference type="ARBA" id="ARBA00022475"/>
    </source>
</evidence>
<evidence type="ECO:0000256" key="5">
    <source>
        <dbReference type="HAMAP-Rule" id="MF_00189"/>
    </source>
</evidence>
<feature type="transmembrane region" description="Helical" evidence="5">
    <location>
        <begin position="20"/>
        <end position="40"/>
    </location>
</feature>
<evidence type="ECO:0000313" key="7">
    <source>
        <dbReference type="Proteomes" id="UP000215188"/>
    </source>
</evidence>
<dbReference type="PANTHER" id="PTHR36917:SF1">
    <property type="entry name" value="INNER MEMBRANE-SPANNING PROTEIN YCIB"/>
    <property type="match status" value="1"/>
</dbReference>
<feature type="transmembrane region" description="Helical" evidence="5">
    <location>
        <begin position="52"/>
        <end position="68"/>
    </location>
</feature>
<feature type="transmembrane region" description="Helical" evidence="5">
    <location>
        <begin position="155"/>
        <end position="173"/>
    </location>
</feature>
<dbReference type="RefSeq" id="WP_089516670.1">
    <property type="nucleotide sequence ID" value="NZ_NJGG01000003.1"/>
</dbReference>
<gene>
    <name evidence="5" type="primary">yciB</name>
    <name evidence="6" type="ORF">AOC33_08995</name>
</gene>
<evidence type="ECO:0000256" key="2">
    <source>
        <dbReference type="ARBA" id="ARBA00022692"/>
    </source>
</evidence>
<name>A0A229FRH2_9BURK</name>
<dbReference type="Pfam" id="PF04279">
    <property type="entry name" value="IspA"/>
    <property type="match status" value="1"/>
</dbReference>
<comment type="function">
    <text evidence="5">Plays a role in cell envelope biogenesis, maintenance of cell envelope integrity and membrane homeostasis.</text>
</comment>
<keyword evidence="4 5" id="KW-0472">Membrane</keyword>
<dbReference type="HAMAP" id="MF_00189">
    <property type="entry name" value="YciB"/>
    <property type="match status" value="1"/>
</dbReference>
<proteinExistence type="inferred from homology"/>
<comment type="caution">
    <text evidence="6">The sequence shown here is derived from an EMBL/GenBank/DDBJ whole genome shotgun (WGS) entry which is preliminary data.</text>
</comment>